<organism evidence="1 2">
    <name type="scientific">Penicilliopsis zonata CBS 506.65</name>
    <dbReference type="NCBI Taxonomy" id="1073090"/>
    <lineage>
        <taxon>Eukaryota</taxon>
        <taxon>Fungi</taxon>
        <taxon>Dikarya</taxon>
        <taxon>Ascomycota</taxon>
        <taxon>Pezizomycotina</taxon>
        <taxon>Eurotiomycetes</taxon>
        <taxon>Eurotiomycetidae</taxon>
        <taxon>Eurotiales</taxon>
        <taxon>Aspergillaceae</taxon>
        <taxon>Penicilliopsis</taxon>
    </lineage>
</organism>
<evidence type="ECO:0000313" key="2">
    <source>
        <dbReference type="Proteomes" id="UP000184188"/>
    </source>
</evidence>
<dbReference type="AlphaFoldDB" id="A0A1L9S4G4"/>
<name>A0A1L9S4G4_9EURO</name>
<accession>A0A1L9S4G4</accession>
<protein>
    <submittedName>
        <fullName evidence="1">Uncharacterized protein</fullName>
    </submittedName>
</protein>
<reference evidence="2" key="1">
    <citation type="journal article" date="2017" name="Genome Biol.">
        <title>Comparative genomics reveals high biological diversity and specific adaptations in the industrially and medically important fungal genus Aspergillus.</title>
        <authorList>
            <person name="de Vries R.P."/>
            <person name="Riley R."/>
            <person name="Wiebenga A."/>
            <person name="Aguilar-Osorio G."/>
            <person name="Amillis S."/>
            <person name="Uchima C.A."/>
            <person name="Anderluh G."/>
            <person name="Asadollahi M."/>
            <person name="Askin M."/>
            <person name="Barry K."/>
            <person name="Battaglia E."/>
            <person name="Bayram O."/>
            <person name="Benocci T."/>
            <person name="Braus-Stromeyer S.A."/>
            <person name="Caldana C."/>
            <person name="Canovas D."/>
            <person name="Cerqueira G.C."/>
            <person name="Chen F."/>
            <person name="Chen W."/>
            <person name="Choi C."/>
            <person name="Clum A."/>
            <person name="Dos Santos R.A."/>
            <person name="Damasio A.R."/>
            <person name="Diallinas G."/>
            <person name="Emri T."/>
            <person name="Fekete E."/>
            <person name="Flipphi M."/>
            <person name="Freyberg S."/>
            <person name="Gallo A."/>
            <person name="Gournas C."/>
            <person name="Habgood R."/>
            <person name="Hainaut M."/>
            <person name="Harispe M.L."/>
            <person name="Henrissat B."/>
            <person name="Hilden K.S."/>
            <person name="Hope R."/>
            <person name="Hossain A."/>
            <person name="Karabika E."/>
            <person name="Karaffa L."/>
            <person name="Karanyi Z."/>
            <person name="Krasevec N."/>
            <person name="Kuo A."/>
            <person name="Kusch H."/>
            <person name="LaButti K."/>
            <person name="Lagendijk E.L."/>
            <person name="Lapidus A."/>
            <person name="Levasseur A."/>
            <person name="Lindquist E."/>
            <person name="Lipzen A."/>
            <person name="Logrieco A.F."/>
            <person name="MacCabe A."/>
            <person name="Maekelae M.R."/>
            <person name="Malavazi I."/>
            <person name="Melin P."/>
            <person name="Meyer V."/>
            <person name="Mielnichuk N."/>
            <person name="Miskei M."/>
            <person name="Molnar A.P."/>
            <person name="Mule G."/>
            <person name="Ngan C.Y."/>
            <person name="Orejas M."/>
            <person name="Orosz E."/>
            <person name="Ouedraogo J.P."/>
            <person name="Overkamp K.M."/>
            <person name="Park H.-S."/>
            <person name="Perrone G."/>
            <person name="Piumi F."/>
            <person name="Punt P.J."/>
            <person name="Ram A.F."/>
            <person name="Ramon A."/>
            <person name="Rauscher S."/>
            <person name="Record E."/>
            <person name="Riano-Pachon D.M."/>
            <person name="Robert V."/>
            <person name="Roehrig J."/>
            <person name="Ruller R."/>
            <person name="Salamov A."/>
            <person name="Salih N.S."/>
            <person name="Samson R.A."/>
            <person name="Sandor E."/>
            <person name="Sanguinetti M."/>
            <person name="Schuetze T."/>
            <person name="Sepcic K."/>
            <person name="Shelest E."/>
            <person name="Sherlock G."/>
            <person name="Sophianopoulou V."/>
            <person name="Squina F.M."/>
            <person name="Sun H."/>
            <person name="Susca A."/>
            <person name="Todd R.B."/>
            <person name="Tsang A."/>
            <person name="Unkles S.E."/>
            <person name="van de Wiele N."/>
            <person name="van Rossen-Uffink D."/>
            <person name="Oliveira J.V."/>
            <person name="Vesth T.C."/>
            <person name="Visser J."/>
            <person name="Yu J.-H."/>
            <person name="Zhou M."/>
            <person name="Andersen M.R."/>
            <person name="Archer D.B."/>
            <person name="Baker S.E."/>
            <person name="Benoit I."/>
            <person name="Brakhage A.A."/>
            <person name="Braus G.H."/>
            <person name="Fischer R."/>
            <person name="Frisvad J.C."/>
            <person name="Goldman G.H."/>
            <person name="Houbraken J."/>
            <person name="Oakley B."/>
            <person name="Pocsi I."/>
            <person name="Scazzocchio C."/>
            <person name="Seiboth B."/>
            <person name="vanKuyk P.A."/>
            <person name="Wortman J."/>
            <person name="Dyer P.S."/>
            <person name="Grigoriev I.V."/>
        </authorList>
    </citation>
    <scope>NUCLEOTIDE SEQUENCE [LARGE SCALE GENOMIC DNA]</scope>
    <source>
        <strain evidence="2">CBS 506.65</strain>
    </source>
</reference>
<dbReference type="GeneID" id="34607927"/>
<dbReference type="OrthoDB" id="10404253at2759"/>
<sequence>MKGRVFWSCASCTISGNQKLNIKFVPYDPGSSFIIMWSHILPAKRHINIYTFCQSCLAIMGCTSFEEEMSLVLQVKDLQVFLDRKTSWIKKEWNFWVHNREFQKIHRVVRDKDGIESQMCET</sequence>
<proteinExistence type="predicted"/>
<dbReference type="EMBL" id="KV878372">
    <property type="protein sequence ID" value="OJJ42034.1"/>
    <property type="molecule type" value="Genomic_DNA"/>
</dbReference>
<dbReference type="RefSeq" id="XP_022576544.1">
    <property type="nucleotide sequence ID" value="XM_022721462.1"/>
</dbReference>
<dbReference type="VEuPathDB" id="FungiDB:ASPZODRAFT_126159"/>
<dbReference type="Proteomes" id="UP000184188">
    <property type="component" value="Unassembled WGS sequence"/>
</dbReference>
<gene>
    <name evidence="1" type="ORF">ASPZODRAFT_126159</name>
</gene>
<evidence type="ECO:0000313" key="1">
    <source>
        <dbReference type="EMBL" id="OJJ42034.1"/>
    </source>
</evidence>
<keyword evidence="2" id="KW-1185">Reference proteome</keyword>